<keyword evidence="1" id="KW-0812">Transmembrane</keyword>
<dbReference type="HOGENOM" id="CLU_003680_0_0_1"/>
<dbReference type="Pfam" id="PF14518">
    <property type="entry name" value="Haem_oxygenas_2"/>
    <property type="match status" value="1"/>
</dbReference>
<dbReference type="eggNOG" id="ENOG502QVWE">
    <property type="taxonomic scope" value="Eukaryota"/>
</dbReference>
<organism evidence="2 3">
    <name type="scientific">Pseudocercospora fijiensis (strain CIRAD86)</name>
    <name type="common">Black leaf streak disease fungus</name>
    <name type="synonym">Mycosphaerella fijiensis</name>
    <dbReference type="NCBI Taxonomy" id="383855"/>
    <lineage>
        <taxon>Eukaryota</taxon>
        <taxon>Fungi</taxon>
        <taxon>Dikarya</taxon>
        <taxon>Ascomycota</taxon>
        <taxon>Pezizomycotina</taxon>
        <taxon>Dothideomycetes</taxon>
        <taxon>Dothideomycetidae</taxon>
        <taxon>Mycosphaerellales</taxon>
        <taxon>Mycosphaerellaceae</taxon>
        <taxon>Pseudocercospora</taxon>
    </lineage>
</organism>
<dbReference type="VEuPathDB" id="FungiDB:MYCFIDRAFT_41966"/>
<dbReference type="EMBL" id="KB446557">
    <property type="protein sequence ID" value="EME85167.1"/>
    <property type="molecule type" value="Genomic_DNA"/>
</dbReference>
<dbReference type="GeneID" id="19339445"/>
<dbReference type="SMART" id="SM01236">
    <property type="entry name" value="Haem_oxygenase_2"/>
    <property type="match status" value="1"/>
</dbReference>
<gene>
    <name evidence="2" type="ORF">MYCFIDRAFT_41966</name>
</gene>
<dbReference type="AlphaFoldDB" id="M3B772"/>
<dbReference type="KEGG" id="pfj:MYCFIDRAFT_41966"/>
<sequence length="728" mass="81746">MLHLYLLFSIGLIVFAASLQLLLRNRRKVIFRYVRGSGWIGCRNADESRTDSDVEEKESDLEYLKALFYQLNNLERFPDVLPKAREILVELLAQCLKLSLDDRERGIDLPSEYSQNEVERTILEQHDRIGQQFKAYVARRQAGLPREMFSDRASAVAWLRDQAPAKLVDGAWLGHIHRFSTSFDQRPITRLAWQIMSEELGDGDVAKNHVFVYRELLENSGVRLPAADSKDFLHPQHKLHDVGSWKTALSHLLVSLFPHDFLPEILGFNMHFEQLTWSTLCAATELRELGLDPYYFLLHISIDNVHSGHTAMAQRVAFDFLEHVQERSGPSAASEAWRRVQAGYALSRYASQTSSHIFHQDKFNFNNRREKELVAILRQKALASQWLHCSSKVKLGNRPLSDWFSSKDMGHSDWGAELLQALASASPWVYPGKSYKSRLVQALSWKGKMFGAFSTKELCVLREWIDGLTAIHSNRGEFYWKFTQRKTSDLPELGNGEQDILLHYPVLGDAITPQLDSWLHEQSVMPLATLAFTAVEGDVDILRLIPLWFAGAALLEGLVSNPAKTCGPAVSALLGVVRAQHGLVDDFAGCTGLDESSCADVCGLHELGMSIIAKAGMQTPRSLKQVYAVCGDCPEATMMLHLSMRPLKYAEVLSGMSMAFACFHDILCVSRPEILPAAAIAALKGIAAREKAGLQVYHDEISDVAGKTAFNRGFYIAKRQLEQCYHTG</sequence>
<keyword evidence="1" id="KW-0472">Membrane</keyword>
<keyword evidence="3" id="KW-1185">Reference proteome</keyword>
<keyword evidence="1" id="KW-1133">Transmembrane helix</keyword>
<dbReference type="RefSeq" id="XP_007924236.1">
    <property type="nucleotide sequence ID" value="XM_007926045.1"/>
</dbReference>
<evidence type="ECO:0000313" key="3">
    <source>
        <dbReference type="Proteomes" id="UP000016932"/>
    </source>
</evidence>
<accession>M3B772</accession>
<name>M3B772_PSEFD</name>
<evidence type="ECO:0000256" key="1">
    <source>
        <dbReference type="SAM" id="Phobius"/>
    </source>
</evidence>
<feature type="transmembrane region" description="Helical" evidence="1">
    <location>
        <begin position="6"/>
        <end position="23"/>
    </location>
</feature>
<proteinExistence type="predicted"/>
<protein>
    <submittedName>
        <fullName evidence="2">Uncharacterized protein</fullName>
    </submittedName>
</protein>
<reference evidence="2 3" key="1">
    <citation type="journal article" date="2012" name="PLoS Pathog.">
        <title>Diverse lifestyles and strategies of plant pathogenesis encoded in the genomes of eighteen Dothideomycetes fungi.</title>
        <authorList>
            <person name="Ohm R.A."/>
            <person name="Feau N."/>
            <person name="Henrissat B."/>
            <person name="Schoch C.L."/>
            <person name="Horwitz B.A."/>
            <person name="Barry K.W."/>
            <person name="Condon B.J."/>
            <person name="Copeland A.C."/>
            <person name="Dhillon B."/>
            <person name="Glaser F."/>
            <person name="Hesse C.N."/>
            <person name="Kosti I."/>
            <person name="LaButti K."/>
            <person name="Lindquist E.A."/>
            <person name="Lucas S."/>
            <person name="Salamov A.A."/>
            <person name="Bradshaw R.E."/>
            <person name="Ciuffetti L."/>
            <person name="Hamelin R.C."/>
            <person name="Kema G.H.J."/>
            <person name="Lawrence C."/>
            <person name="Scott J.A."/>
            <person name="Spatafora J.W."/>
            <person name="Turgeon B.G."/>
            <person name="de Wit P.J.G.M."/>
            <person name="Zhong S."/>
            <person name="Goodwin S.B."/>
            <person name="Grigoriev I.V."/>
        </authorList>
    </citation>
    <scope>NUCLEOTIDE SEQUENCE [LARGE SCALE GENOMIC DNA]</scope>
    <source>
        <strain evidence="2 3">CIRAD86</strain>
    </source>
</reference>
<dbReference type="Proteomes" id="UP000016932">
    <property type="component" value="Unassembled WGS sequence"/>
</dbReference>
<evidence type="ECO:0000313" key="2">
    <source>
        <dbReference type="EMBL" id="EME85167.1"/>
    </source>
</evidence>
<dbReference type="OrthoDB" id="10057598at2759"/>